<reference evidence="1 2" key="1">
    <citation type="submission" date="2019-07" db="EMBL/GenBank/DDBJ databases">
        <title>Annotation for the trematode Paragonimus westermani.</title>
        <authorList>
            <person name="Choi Y.-J."/>
        </authorList>
    </citation>
    <scope>NUCLEOTIDE SEQUENCE [LARGE SCALE GENOMIC DNA]</scope>
    <source>
        <strain evidence="1">180907_Pwestermani</strain>
    </source>
</reference>
<proteinExistence type="predicted"/>
<dbReference type="Proteomes" id="UP000699462">
    <property type="component" value="Unassembled WGS sequence"/>
</dbReference>
<sequence length="87" mass="9959">MWGPNLKTIKLEISTEMLVVEHNCQRKDSRCGWFVTYSFILPNKYSRITDKDAPAADSGLSTKARGSRWYTDCTQSYANIVSDFSEK</sequence>
<accession>A0A8T0DWP8</accession>
<gene>
    <name evidence="1" type="ORF">P879_01275</name>
</gene>
<keyword evidence="2" id="KW-1185">Reference proteome</keyword>
<organism evidence="1 2">
    <name type="scientific">Paragonimus westermani</name>
    <dbReference type="NCBI Taxonomy" id="34504"/>
    <lineage>
        <taxon>Eukaryota</taxon>
        <taxon>Metazoa</taxon>
        <taxon>Spiralia</taxon>
        <taxon>Lophotrochozoa</taxon>
        <taxon>Platyhelminthes</taxon>
        <taxon>Trematoda</taxon>
        <taxon>Digenea</taxon>
        <taxon>Plagiorchiida</taxon>
        <taxon>Troglotremata</taxon>
        <taxon>Troglotrematidae</taxon>
        <taxon>Paragonimus</taxon>
    </lineage>
</organism>
<evidence type="ECO:0000313" key="2">
    <source>
        <dbReference type="Proteomes" id="UP000699462"/>
    </source>
</evidence>
<dbReference type="EMBL" id="JTDF01000417">
    <property type="protein sequence ID" value="KAF8571614.1"/>
    <property type="molecule type" value="Genomic_DNA"/>
</dbReference>
<protein>
    <submittedName>
        <fullName evidence="1">Uncharacterized protein</fullName>
    </submittedName>
</protein>
<evidence type="ECO:0000313" key="1">
    <source>
        <dbReference type="EMBL" id="KAF8571614.1"/>
    </source>
</evidence>
<name>A0A8T0DWP8_9TREM</name>
<comment type="caution">
    <text evidence="1">The sequence shown here is derived from an EMBL/GenBank/DDBJ whole genome shotgun (WGS) entry which is preliminary data.</text>
</comment>
<dbReference type="AlphaFoldDB" id="A0A8T0DWP8"/>